<dbReference type="Pfam" id="PF03876">
    <property type="entry name" value="SHS2_Rpb7-N"/>
    <property type="match status" value="1"/>
</dbReference>
<dbReference type="Pfam" id="PF17875">
    <property type="entry name" value="RPA43_OB"/>
    <property type="match status" value="1"/>
</dbReference>
<evidence type="ECO:0000256" key="3">
    <source>
        <dbReference type="ARBA" id="ARBA00022478"/>
    </source>
</evidence>
<feature type="compositionally biased region" description="Acidic residues" evidence="8">
    <location>
        <begin position="281"/>
        <end position="296"/>
    </location>
</feature>
<dbReference type="InterPro" id="IPR041901">
    <property type="entry name" value="RNAP_I_Rpa43_N"/>
</dbReference>
<feature type="domain" description="RPA43 OB" evidence="10">
    <location>
        <begin position="122"/>
        <end position="216"/>
    </location>
</feature>
<accession>A0AAD5FXK3</accession>
<evidence type="ECO:0000259" key="10">
    <source>
        <dbReference type="Pfam" id="PF17875"/>
    </source>
</evidence>
<dbReference type="InterPro" id="IPR005576">
    <property type="entry name" value="Rpb7-like_N"/>
</dbReference>
<comment type="subcellular location">
    <subcellularLocation>
        <location evidence="1">Nucleus</location>
        <location evidence="1">Nucleolus</location>
    </subcellularLocation>
</comment>
<evidence type="ECO:0000256" key="6">
    <source>
        <dbReference type="ARBA" id="ARBA00023242"/>
    </source>
</evidence>
<dbReference type="Gene3D" id="2.40.50.1060">
    <property type="match status" value="1"/>
</dbReference>
<feature type="compositionally biased region" description="Basic residues" evidence="8">
    <location>
        <begin position="14"/>
        <end position="24"/>
    </location>
</feature>
<dbReference type="FunFam" id="3.30.1490.120:FF:000004">
    <property type="entry name" value="RNA polymerase I subunit Rpa43"/>
    <property type="match status" value="1"/>
</dbReference>
<dbReference type="PANTHER" id="PTHR12709">
    <property type="entry name" value="DNA-DIRECTED RNA POLYMERASE II, III"/>
    <property type="match status" value="1"/>
</dbReference>
<dbReference type="GeneID" id="76151937"/>
<keyword evidence="4" id="KW-0597">Phosphoprotein</keyword>
<evidence type="ECO:0000256" key="1">
    <source>
        <dbReference type="ARBA" id="ARBA00004604"/>
    </source>
</evidence>
<dbReference type="EMBL" id="JAIHNG010000133">
    <property type="protein sequence ID" value="KAI5954854.1"/>
    <property type="molecule type" value="Genomic_DNA"/>
</dbReference>
<gene>
    <name evidence="11" type="ORF">KGF57_003879</name>
</gene>
<feature type="region of interest" description="Disordered" evidence="8">
    <location>
        <begin position="1"/>
        <end position="31"/>
    </location>
</feature>
<comment type="function">
    <text evidence="7">DNA-dependent RNA polymerase which catalyzes the transcription of DNA into RNA using the four ribonucleoside triphosphates as substrates.</text>
</comment>
<keyword evidence="3 7" id="KW-0240">DNA-directed RNA polymerase</keyword>
<name>A0AAD5FXK3_9ASCO</name>
<dbReference type="PANTHER" id="PTHR12709:SF5">
    <property type="entry name" value="DNA-DIRECTED RNA POLYMERASE I SUBUNIT RPA43"/>
    <property type="match status" value="1"/>
</dbReference>
<evidence type="ECO:0000256" key="8">
    <source>
        <dbReference type="SAM" id="MobiDB-lite"/>
    </source>
</evidence>
<comment type="similarity">
    <text evidence="2">Belongs to the eukaryotic RPA43 RNA polymerase subunit family.</text>
</comment>
<feature type="compositionally biased region" description="Basic and acidic residues" evidence="8">
    <location>
        <begin position="1"/>
        <end position="13"/>
    </location>
</feature>
<proteinExistence type="inferred from homology"/>
<evidence type="ECO:0000313" key="11">
    <source>
        <dbReference type="EMBL" id="KAI5954854.1"/>
    </source>
</evidence>
<dbReference type="Proteomes" id="UP001204833">
    <property type="component" value="Unassembled WGS sequence"/>
</dbReference>
<dbReference type="AlphaFoldDB" id="A0AAD5FXK3"/>
<dbReference type="RefSeq" id="XP_051607741.1">
    <property type="nucleotide sequence ID" value="XM_051753343.1"/>
</dbReference>
<evidence type="ECO:0000256" key="7">
    <source>
        <dbReference type="RuleBase" id="RU369086"/>
    </source>
</evidence>
<organism evidence="11 12">
    <name type="scientific">Candida theae</name>
    <dbReference type="NCBI Taxonomy" id="1198502"/>
    <lineage>
        <taxon>Eukaryota</taxon>
        <taxon>Fungi</taxon>
        <taxon>Dikarya</taxon>
        <taxon>Ascomycota</taxon>
        <taxon>Saccharomycotina</taxon>
        <taxon>Pichiomycetes</taxon>
        <taxon>Debaryomycetaceae</taxon>
        <taxon>Candida/Lodderomyces clade</taxon>
        <taxon>Candida</taxon>
    </lineage>
</organism>
<dbReference type="Gene3D" id="3.30.1490.120">
    <property type="entry name" value="RNA polymerase Rpb7-like, N-terminal domain"/>
    <property type="match status" value="1"/>
</dbReference>
<keyword evidence="12" id="KW-1185">Reference proteome</keyword>
<keyword evidence="6 7" id="KW-0539">Nucleus</keyword>
<feature type="region of interest" description="Disordered" evidence="8">
    <location>
        <begin position="220"/>
        <end position="311"/>
    </location>
</feature>
<dbReference type="GO" id="GO:0005736">
    <property type="term" value="C:RNA polymerase I complex"/>
    <property type="evidence" value="ECO:0007669"/>
    <property type="project" value="TreeGrafter"/>
</dbReference>
<reference evidence="11 12" key="1">
    <citation type="journal article" date="2022" name="DNA Res.">
        <title>Genome analysis of five recently described species of the CUG-Ser clade uncovers Candida theae as a new hybrid lineage with pathogenic potential in the Candida parapsilosis species complex.</title>
        <authorList>
            <person name="Mixao V."/>
            <person name="Del Olmo V."/>
            <person name="Hegedusova E."/>
            <person name="Saus E."/>
            <person name="Pryszcz L."/>
            <person name="Cillingova A."/>
            <person name="Nosek J."/>
            <person name="Gabaldon T."/>
        </authorList>
    </citation>
    <scope>NUCLEOTIDE SEQUENCE [LARGE SCALE GENOMIC DNA]</scope>
    <source>
        <strain evidence="11 12">CBS 12239</strain>
    </source>
</reference>
<evidence type="ECO:0000256" key="4">
    <source>
        <dbReference type="ARBA" id="ARBA00022553"/>
    </source>
</evidence>
<dbReference type="InterPro" id="IPR041178">
    <property type="entry name" value="RPA43_OB"/>
</dbReference>
<dbReference type="InterPro" id="IPR036898">
    <property type="entry name" value="RNA_pol_Rpb7-like_N_sf"/>
</dbReference>
<dbReference type="GO" id="GO:0006362">
    <property type="term" value="P:transcription elongation by RNA polymerase I"/>
    <property type="evidence" value="ECO:0007669"/>
    <property type="project" value="UniProtKB-ARBA"/>
</dbReference>
<dbReference type="GO" id="GO:0006361">
    <property type="term" value="P:transcription initiation at RNA polymerase I promoter"/>
    <property type="evidence" value="ECO:0007669"/>
    <property type="project" value="UniProtKB-ARBA"/>
</dbReference>
<evidence type="ECO:0000313" key="12">
    <source>
        <dbReference type="Proteomes" id="UP001204833"/>
    </source>
</evidence>
<protein>
    <recommendedName>
        <fullName evidence="7">DNA-directed RNA polymerase subunit</fullName>
    </recommendedName>
</protein>
<evidence type="ECO:0000256" key="5">
    <source>
        <dbReference type="ARBA" id="ARBA00023163"/>
    </source>
</evidence>
<dbReference type="InterPro" id="IPR045113">
    <property type="entry name" value="Rpb7-like"/>
</dbReference>
<evidence type="ECO:0000256" key="2">
    <source>
        <dbReference type="ARBA" id="ARBA00005930"/>
    </source>
</evidence>
<comment type="caution">
    <text evidence="11">The sequence shown here is derived from an EMBL/GenBank/DDBJ whole genome shotgun (WGS) entry which is preliminary data.</text>
</comment>
<evidence type="ECO:0000259" key="9">
    <source>
        <dbReference type="Pfam" id="PF03876"/>
    </source>
</evidence>
<feature type="domain" description="RNA polymerase Rpb7-like N-terminal" evidence="9">
    <location>
        <begin position="45"/>
        <end position="93"/>
    </location>
</feature>
<sequence length="311" mass="34514">MSDVKRKNIDHHKTAPSKRSKTVRSKNPVNSDTQLSECFKTVSSSLYVSLAPAFNDDPVLGIKQQHLDPLVMRFHPKLKGVILSYSDIELETEAQDQNLAKIENSSPFTFLWVNVSFLIWSPGVGDVLEGDIFIQTPSHLGLLICDVFNASIKKFNIPMGWSFTSSQQDEVVGNDDKKTYGYWSDENGQKVDGKLKFTIKNVYTTGRVISIEGTLITPGEERNAQPVYEQKSTPKSVAGSGKHKKFDDDDGDDEEVGGGAVTTTEIAEPDENEELPVYINESEDADENENENEDGEVVNRSDSAEDEVESD</sequence>
<dbReference type="CDD" id="cd04328">
    <property type="entry name" value="RNAP_I_Rpa43_N"/>
    <property type="match status" value="1"/>
</dbReference>
<keyword evidence="5 7" id="KW-0804">Transcription</keyword>